<proteinExistence type="inferred from homology"/>
<keyword evidence="4 6" id="KW-0012">Acyltransferase</keyword>
<evidence type="ECO:0000256" key="3">
    <source>
        <dbReference type="ARBA" id="ARBA00022679"/>
    </source>
</evidence>
<protein>
    <recommendedName>
        <fullName evidence="6">Serine acetyltransferase</fullName>
        <ecNumber evidence="6">2.3.1.30</ecNumber>
    </recommendedName>
</protein>
<dbReference type="InterPro" id="IPR053376">
    <property type="entry name" value="Serine_acetyltransferase"/>
</dbReference>
<dbReference type="InterPro" id="IPR005881">
    <property type="entry name" value="Ser_O-AcTrfase"/>
</dbReference>
<dbReference type="AlphaFoldDB" id="A0A0H0XMU6"/>
<evidence type="ECO:0000313" key="9">
    <source>
        <dbReference type="Proteomes" id="UP000053455"/>
    </source>
</evidence>
<comment type="similarity">
    <text evidence="1 6">Belongs to the transferase hexapeptide repeat family.</text>
</comment>
<comment type="caution">
    <text evidence="8">The sequence shown here is derived from an EMBL/GenBank/DDBJ whole genome shotgun (WGS) entry which is preliminary data.</text>
</comment>
<dbReference type="PANTHER" id="PTHR42811">
    <property type="entry name" value="SERINE ACETYLTRANSFERASE"/>
    <property type="match status" value="1"/>
</dbReference>
<dbReference type="Gene3D" id="2.160.10.10">
    <property type="entry name" value="Hexapeptide repeat proteins"/>
    <property type="match status" value="1"/>
</dbReference>
<dbReference type="EC" id="2.3.1.30" evidence="6"/>
<dbReference type="InterPro" id="IPR042122">
    <property type="entry name" value="Ser_AcTrfase_N_sf"/>
</dbReference>
<evidence type="ECO:0000256" key="5">
    <source>
        <dbReference type="ARBA" id="ARBA00049486"/>
    </source>
</evidence>
<dbReference type="Pfam" id="PF00132">
    <property type="entry name" value="Hexapep"/>
    <property type="match status" value="1"/>
</dbReference>
<dbReference type="GO" id="GO:0009001">
    <property type="term" value="F:serine O-acetyltransferase activity"/>
    <property type="evidence" value="ECO:0007669"/>
    <property type="project" value="UniProtKB-EC"/>
</dbReference>
<dbReference type="PIRSF" id="PIRSF000441">
    <property type="entry name" value="CysE"/>
    <property type="match status" value="1"/>
</dbReference>
<evidence type="ECO:0000256" key="7">
    <source>
        <dbReference type="SAM" id="MobiDB-lite"/>
    </source>
</evidence>
<keyword evidence="2" id="KW-0028">Amino-acid biosynthesis</keyword>
<dbReference type="RefSeq" id="WP_047094192.1">
    <property type="nucleotide sequence ID" value="NZ_LBHU01000003.1"/>
</dbReference>
<evidence type="ECO:0000256" key="4">
    <source>
        <dbReference type="ARBA" id="ARBA00023315"/>
    </source>
</evidence>
<reference evidence="8 9" key="1">
    <citation type="submission" date="2015-04" db="EMBL/GenBank/DDBJ databases">
        <title>The draft genome sequence of Erythrobacter marinus HWDM-33.</title>
        <authorList>
            <person name="Zhuang L."/>
            <person name="Liu Y."/>
            <person name="Shao Z."/>
        </authorList>
    </citation>
    <scope>NUCLEOTIDE SEQUENCE [LARGE SCALE GENOMIC DNA]</scope>
    <source>
        <strain evidence="8 9">HWDM-33</strain>
    </source>
</reference>
<feature type="region of interest" description="Disordered" evidence="7">
    <location>
        <begin position="218"/>
        <end position="244"/>
    </location>
</feature>
<dbReference type="EMBL" id="LBHU01000003">
    <property type="protein sequence ID" value="KLI63301.1"/>
    <property type="molecule type" value="Genomic_DNA"/>
</dbReference>
<dbReference type="FunFam" id="2.160.10.10:FF:000007">
    <property type="entry name" value="Serine acetyltransferase"/>
    <property type="match status" value="1"/>
</dbReference>
<evidence type="ECO:0000256" key="6">
    <source>
        <dbReference type="PIRNR" id="PIRNR000441"/>
    </source>
</evidence>
<name>A0A0H0XMU6_9SPHN</name>
<dbReference type="NCBIfam" id="NF041874">
    <property type="entry name" value="EPS_EpsC"/>
    <property type="match status" value="1"/>
</dbReference>
<dbReference type="InterPro" id="IPR045304">
    <property type="entry name" value="LbH_SAT"/>
</dbReference>
<sequence>MFERLISYLDSVHERDPAPRSRWEILLYPGVLALGLHKVAHWLFEAEMFFLARFVNHFSRFLTAIDIHPGAKIGKNFFIDHGFTVIGETAEIGDNVTIYQCVTLGGTNPTNGEGGKRHPTLCDNVIIGSGAQIIGPITIGERGRVGANAVVTDDVSEGATMIGLKARSTLVPAEDWVKEFIPYGTPCDDPCEPAASEQVQQMEAQIAALAQQVEALRKALPAPDTGSGESASDLFANRKNGTKD</sequence>
<dbReference type="GO" id="GO:0006535">
    <property type="term" value="P:cysteine biosynthetic process from serine"/>
    <property type="evidence" value="ECO:0007669"/>
    <property type="project" value="InterPro"/>
</dbReference>
<gene>
    <name evidence="8" type="ORF">AAV99_11605</name>
</gene>
<dbReference type="InterPro" id="IPR001451">
    <property type="entry name" value="Hexapep"/>
</dbReference>
<keyword evidence="3 6" id="KW-0808">Transferase</keyword>
<dbReference type="CDD" id="cd03354">
    <property type="entry name" value="LbH_SAT"/>
    <property type="match status" value="1"/>
</dbReference>
<evidence type="ECO:0000256" key="1">
    <source>
        <dbReference type="ARBA" id="ARBA00007274"/>
    </source>
</evidence>
<accession>A0A0H0XMU6</accession>
<organism evidence="8 9">
    <name type="scientific">Aurantiacibacter marinus</name>
    <dbReference type="NCBI Taxonomy" id="874156"/>
    <lineage>
        <taxon>Bacteria</taxon>
        <taxon>Pseudomonadati</taxon>
        <taxon>Pseudomonadota</taxon>
        <taxon>Alphaproteobacteria</taxon>
        <taxon>Sphingomonadales</taxon>
        <taxon>Erythrobacteraceae</taxon>
        <taxon>Aurantiacibacter</taxon>
    </lineage>
</organism>
<evidence type="ECO:0000256" key="2">
    <source>
        <dbReference type="ARBA" id="ARBA00022605"/>
    </source>
</evidence>
<evidence type="ECO:0000313" key="8">
    <source>
        <dbReference type="EMBL" id="KLI63301.1"/>
    </source>
</evidence>
<dbReference type="GO" id="GO:0005737">
    <property type="term" value="C:cytoplasm"/>
    <property type="evidence" value="ECO:0007669"/>
    <property type="project" value="InterPro"/>
</dbReference>
<comment type="catalytic activity">
    <reaction evidence="5 6">
        <text>L-serine + acetyl-CoA = O-acetyl-L-serine + CoA</text>
        <dbReference type="Rhea" id="RHEA:24560"/>
        <dbReference type="ChEBI" id="CHEBI:33384"/>
        <dbReference type="ChEBI" id="CHEBI:57287"/>
        <dbReference type="ChEBI" id="CHEBI:57288"/>
        <dbReference type="ChEBI" id="CHEBI:58340"/>
        <dbReference type="EC" id="2.3.1.30"/>
    </reaction>
</comment>
<dbReference type="OrthoDB" id="9801456at2"/>
<dbReference type="STRING" id="874156.GCA_001021555_02113"/>
<dbReference type="Proteomes" id="UP000053455">
    <property type="component" value="Unassembled WGS sequence"/>
</dbReference>
<dbReference type="SUPFAM" id="SSF51161">
    <property type="entry name" value="Trimeric LpxA-like enzymes"/>
    <property type="match status" value="1"/>
</dbReference>
<keyword evidence="9" id="KW-1185">Reference proteome</keyword>
<dbReference type="Gene3D" id="1.10.3130.10">
    <property type="entry name" value="serine acetyltransferase, domain 1"/>
    <property type="match status" value="1"/>
</dbReference>
<dbReference type="PATRIC" id="fig|874156.12.peg.2382"/>
<dbReference type="InterPro" id="IPR011004">
    <property type="entry name" value="Trimer_LpxA-like_sf"/>
</dbReference>